<dbReference type="EMBL" id="CAJPEV010003077">
    <property type="protein sequence ID" value="CAG0898854.1"/>
    <property type="molecule type" value="Genomic_DNA"/>
</dbReference>
<dbReference type="InterPro" id="IPR006342">
    <property type="entry name" value="FkbM_mtfrase"/>
</dbReference>
<dbReference type="Proteomes" id="UP000677054">
    <property type="component" value="Unassembled WGS sequence"/>
</dbReference>
<feature type="domain" description="Methyltransferase FkbM" evidence="2">
    <location>
        <begin position="83"/>
        <end position="171"/>
    </location>
</feature>
<dbReference type="OrthoDB" id="6357215at2759"/>
<feature type="region of interest" description="Disordered" evidence="1">
    <location>
        <begin position="45"/>
        <end position="65"/>
    </location>
</feature>
<dbReference type="GO" id="GO:0005886">
    <property type="term" value="C:plasma membrane"/>
    <property type="evidence" value="ECO:0007669"/>
    <property type="project" value="TreeGrafter"/>
</dbReference>
<dbReference type="GO" id="GO:0005789">
    <property type="term" value="C:endoplasmic reticulum membrane"/>
    <property type="evidence" value="ECO:0007669"/>
    <property type="project" value="TreeGrafter"/>
</dbReference>
<protein>
    <recommendedName>
        <fullName evidence="2">Methyltransferase FkbM domain-containing protein</fullName>
    </recommendedName>
</protein>
<dbReference type="GO" id="GO:0006888">
    <property type="term" value="P:endoplasmic reticulum to Golgi vesicle-mediated transport"/>
    <property type="evidence" value="ECO:0007669"/>
    <property type="project" value="TreeGrafter"/>
</dbReference>
<organism evidence="3">
    <name type="scientific">Darwinula stevensoni</name>
    <dbReference type="NCBI Taxonomy" id="69355"/>
    <lineage>
        <taxon>Eukaryota</taxon>
        <taxon>Metazoa</taxon>
        <taxon>Ecdysozoa</taxon>
        <taxon>Arthropoda</taxon>
        <taxon>Crustacea</taxon>
        <taxon>Oligostraca</taxon>
        <taxon>Ostracoda</taxon>
        <taxon>Podocopa</taxon>
        <taxon>Podocopida</taxon>
        <taxon>Darwinulocopina</taxon>
        <taxon>Darwinuloidea</taxon>
        <taxon>Darwinulidae</taxon>
        <taxon>Darwinula</taxon>
    </lineage>
</organism>
<dbReference type="InterPro" id="IPR053202">
    <property type="entry name" value="EGF_Rcpt_Signaling_Reg"/>
</dbReference>
<gene>
    <name evidence="3" type="ORF">DSTB1V02_LOCUS10565</name>
</gene>
<evidence type="ECO:0000259" key="2">
    <source>
        <dbReference type="Pfam" id="PF05050"/>
    </source>
</evidence>
<accession>A0A7R9FQ54</accession>
<evidence type="ECO:0000256" key="1">
    <source>
        <dbReference type="SAM" id="MobiDB-lite"/>
    </source>
</evidence>
<dbReference type="GO" id="GO:0005794">
    <property type="term" value="C:Golgi apparatus"/>
    <property type="evidence" value="ECO:0007669"/>
    <property type="project" value="TreeGrafter"/>
</dbReference>
<reference evidence="3" key="1">
    <citation type="submission" date="2020-11" db="EMBL/GenBank/DDBJ databases">
        <authorList>
            <person name="Tran Van P."/>
        </authorList>
    </citation>
    <scope>NUCLEOTIDE SEQUENCE</scope>
</reference>
<dbReference type="EMBL" id="LR902594">
    <property type="protein sequence ID" value="CAD7250796.1"/>
    <property type="molecule type" value="Genomic_DNA"/>
</dbReference>
<dbReference type="PANTHER" id="PTHR34009:SF2">
    <property type="entry name" value="PROTEIN STAR"/>
    <property type="match status" value="1"/>
</dbReference>
<sequence>MAPENAPTAGDWYEKTLLSALNRGAKIAGNDTRLVTHLRQRILRRSNPHGHPYPFDSGPKGEHFTQSEEESQLLQDLFSNIVVVEDRSMWTDLRRNTNKVTGEDLICYPLETFLIALDVKTVDFFSLDVEGMDYGVLATIPFHIFRFEVLMVETDKGNREEILALMASKNYTHFMTTGPEDVFVPNDAKSIKLRNETDQ</sequence>
<keyword evidence="4" id="KW-1185">Reference proteome</keyword>
<name>A0A7R9FQ54_9CRUS</name>
<dbReference type="Pfam" id="PF05050">
    <property type="entry name" value="Methyltransf_21"/>
    <property type="match status" value="1"/>
</dbReference>
<evidence type="ECO:0000313" key="4">
    <source>
        <dbReference type="Proteomes" id="UP000677054"/>
    </source>
</evidence>
<dbReference type="PANTHER" id="PTHR34009">
    <property type="entry name" value="PROTEIN STAR"/>
    <property type="match status" value="1"/>
</dbReference>
<dbReference type="GO" id="GO:0016197">
    <property type="term" value="P:endosomal transport"/>
    <property type="evidence" value="ECO:0007669"/>
    <property type="project" value="TreeGrafter"/>
</dbReference>
<dbReference type="AlphaFoldDB" id="A0A7R9FQ54"/>
<evidence type="ECO:0000313" key="3">
    <source>
        <dbReference type="EMBL" id="CAD7250796.1"/>
    </source>
</evidence>
<dbReference type="GO" id="GO:0031902">
    <property type="term" value="C:late endosome membrane"/>
    <property type="evidence" value="ECO:0007669"/>
    <property type="project" value="TreeGrafter"/>
</dbReference>
<proteinExistence type="predicted"/>